<dbReference type="PRINTS" id="PR01576">
    <property type="entry name" value="PDEFORMYLASE"/>
</dbReference>
<protein>
    <recommendedName>
        <fullName evidence="3">Peptide deformylase</fullName>
    </recommendedName>
</protein>
<comment type="similarity">
    <text evidence="1">Belongs to the polypeptide deformylase family.</text>
</comment>
<dbReference type="PANTHER" id="PTHR10458:SF22">
    <property type="entry name" value="PEPTIDE DEFORMYLASE"/>
    <property type="match status" value="1"/>
</dbReference>
<dbReference type="PIRSF" id="PIRSF004749">
    <property type="entry name" value="Pep_def"/>
    <property type="match status" value="1"/>
</dbReference>
<dbReference type="NCBIfam" id="NF001159">
    <property type="entry name" value="PRK00150.1-3"/>
    <property type="match status" value="1"/>
</dbReference>
<proteinExistence type="inferred from homology"/>
<dbReference type="SUPFAM" id="SSF56420">
    <property type="entry name" value="Peptide deformylase"/>
    <property type="match status" value="1"/>
</dbReference>
<accession>A0A383BQI1</accession>
<sequence length="170" mass="19379">MDKILLVPNPLLRQKAKNLKTVTSNDIDISKKMIDIMLKAPGVGLAANQVGVLKKIVTVNIHNEEKGTDNIYTLFNPQIISHSKKQIIMEEGCLSLPKQYAEIERPEAIIVKYINEKNEAVEEKKDGFEARVLQHEIDHLHGKLFVDYLSSLKRNILIKRVKKLKKMGEI</sequence>
<evidence type="ECO:0000256" key="1">
    <source>
        <dbReference type="ARBA" id="ARBA00010759"/>
    </source>
</evidence>
<reference evidence="2" key="1">
    <citation type="submission" date="2018-05" db="EMBL/GenBank/DDBJ databases">
        <authorList>
            <person name="Lanie J.A."/>
            <person name="Ng W.-L."/>
            <person name="Kazmierczak K.M."/>
            <person name="Andrzejewski T.M."/>
            <person name="Davidsen T.M."/>
            <person name="Wayne K.J."/>
            <person name="Tettelin H."/>
            <person name="Glass J.I."/>
            <person name="Rusch D."/>
            <person name="Podicherti R."/>
            <person name="Tsui H.-C.T."/>
            <person name="Winkler M.E."/>
        </authorList>
    </citation>
    <scope>NUCLEOTIDE SEQUENCE</scope>
</reference>
<dbReference type="GO" id="GO:0042586">
    <property type="term" value="F:peptide deformylase activity"/>
    <property type="evidence" value="ECO:0007669"/>
    <property type="project" value="InterPro"/>
</dbReference>
<dbReference type="HAMAP" id="MF_00163">
    <property type="entry name" value="Pep_deformylase"/>
    <property type="match status" value="1"/>
</dbReference>
<dbReference type="AlphaFoldDB" id="A0A383BQI1"/>
<dbReference type="CDD" id="cd00487">
    <property type="entry name" value="Pep_deformylase"/>
    <property type="match status" value="1"/>
</dbReference>
<dbReference type="InterPro" id="IPR023635">
    <property type="entry name" value="Peptide_deformylase"/>
</dbReference>
<dbReference type="Pfam" id="PF01327">
    <property type="entry name" value="Pep_deformylase"/>
    <property type="match status" value="1"/>
</dbReference>
<evidence type="ECO:0008006" key="3">
    <source>
        <dbReference type="Google" id="ProtNLM"/>
    </source>
</evidence>
<name>A0A383BQI1_9ZZZZ</name>
<dbReference type="Gene3D" id="3.90.45.10">
    <property type="entry name" value="Peptide deformylase"/>
    <property type="match status" value="1"/>
</dbReference>
<dbReference type="InterPro" id="IPR036821">
    <property type="entry name" value="Peptide_deformylase_sf"/>
</dbReference>
<dbReference type="PANTHER" id="PTHR10458">
    <property type="entry name" value="PEPTIDE DEFORMYLASE"/>
    <property type="match status" value="1"/>
</dbReference>
<evidence type="ECO:0000313" key="2">
    <source>
        <dbReference type="EMBL" id="SVE22486.1"/>
    </source>
</evidence>
<dbReference type="EMBL" id="UINC01202602">
    <property type="protein sequence ID" value="SVE22486.1"/>
    <property type="molecule type" value="Genomic_DNA"/>
</dbReference>
<dbReference type="NCBIfam" id="TIGR00079">
    <property type="entry name" value="pept_deformyl"/>
    <property type="match status" value="1"/>
</dbReference>
<gene>
    <name evidence="2" type="ORF">METZ01_LOCUS475340</name>
</gene>
<organism evidence="2">
    <name type="scientific">marine metagenome</name>
    <dbReference type="NCBI Taxonomy" id="408172"/>
    <lineage>
        <taxon>unclassified sequences</taxon>
        <taxon>metagenomes</taxon>
        <taxon>ecological metagenomes</taxon>
    </lineage>
</organism>